<dbReference type="RefSeq" id="WP_092387407.1">
    <property type="nucleotide sequence ID" value="NZ_LT629787.1"/>
</dbReference>
<keyword evidence="3" id="KW-0255">Endonuclease</keyword>
<keyword evidence="3" id="KW-0378">Hydrolase</keyword>
<dbReference type="Proteomes" id="UP000243924">
    <property type="component" value="Chromosome I"/>
</dbReference>
<evidence type="ECO:0000313" key="4">
    <source>
        <dbReference type="Proteomes" id="UP000243924"/>
    </source>
</evidence>
<dbReference type="InterPro" id="IPR011335">
    <property type="entry name" value="Restrct_endonuc-II-like"/>
</dbReference>
<dbReference type="GO" id="GO:0003676">
    <property type="term" value="F:nucleic acid binding"/>
    <property type="evidence" value="ECO:0007669"/>
    <property type="project" value="InterPro"/>
</dbReference>
<dbReference type="OrthoDB" id="9794876at2"/>
<name>A0A1H2GSA3_9GAMM</name>
<organism evidence="3 4">
    <name type="scientific">Halopseudomonas salegens</name>
    <dbReference type="NCBI Taxonomy" id="1434072"/>
    <lineage>
        <taxon>Bacteria</taxon>
        <taxon>Pseudomonadati</taxon>
        <taxon>Pseudomonadota</taxon>
        <taxon>Gammaproteobacteria</taxon>
        <taxon>Pseudomonadales</taxon>
        <taxon>Pseudomonadaceae</taxon>
        <taxon>Halopseudomonas</taxon>
    </lineage>
</organism>
<dbReference type="EMBL" id="LT629787">
    <property type="protein sequence ID" value="SDU22537.1"/>
    <property type="molecule type" value="Genomic_DNA"/>
</dbReference>
<dbReference type="NCBIfam" id="NF009150">
    <property type="entry name" value="PRK12497.1-3"/>
    <property type="match status" value="1"/>
</dbReference>
<dbReference type="PANTHER" id="PTHR34039:SF1">
    <property type="entry name" value="UPF0102 PROTEIN YRAN"/>
    <property type="match status" value="1"/>
</dbReference>
<dbReference type="InterPro" id="IPR011856">
    <property type="entry name" value="tRNA_endonuc-like_dom_sf"/>
</dbReference>
<evidence type="ECO:0000313" key="3">
    <source>
        <dbReference type="EMBL" id="SDU22537.1"/>
    </source>
</evidence>
<keyword evidence="3" id="KW-0540">Nuclease</keyword>
<keyword evidence="4" id="KW-1185">Reference proteome</keyword>
<dbReference type="Pfam" id="PF02021">
    <property type="entry name" value="UPF0102"/>
    <property type="match status" value="1"/>
</dbReference>
<dbReference type="GO" id="GO:0004519">
    <property type="term" value="F:endonuclease activity"/>
    <property type="evidence" value="ECO:0007669"/>
    <property type="project" value="UniProtKB-KW"/>
</dbReference>
<dbReference type="InterPro" id="IPR003509">
    <property type="entry name" value="UPF0102_YraN-like"/>
</dbReference>
<comment type="similarity">
    <text evidence="1 2">Belongs to the UPF0102 family.</text>
</comment>
<evidence type="ECO:0000256" key="2">
    <source>
        <dbReference type="HAMAP-Rule" id="MF_00048"/>
    </source>
</evidence>
<reference evidence="4" key="1">
    <citation type="submission" date="2016-10" db="EMBL/GenBank/DDBJ databases">
        <authorList>
            <person name="Varghese N."/>
            <person name="Submissions S."/>
        </authorList>
    </citation>
    <scope>NUCLEOTIDE SEQUENCE [LARGE SCALE GENOMIC DNA]</scope>
    <source>
        <strain evidence="4">CECT 8338</strain>
    </source>
</reference>
<dbReference type="CDD" id="cd20736">
    <property type="entry name" value="PoNe_Nuclease"/>
    <property type="match status" value="1"/>
</dbReference>
<gene>
    <name evidence="3" type="ORF">SAMN05216210_2516</name>
</gene>
<dbReference type="Gene3D" id="3.40.1350.10">
    <property type="match status" value="1"/>
</dbReference>
<dbReference type="PANTHER" id="PTHR34039">
    <property type="entry name" value="UPF0102 PROTEIN YRAN"/>
    <property type="match status" value="1"/>
</dbReference>
<dbReference type="STRING" id="1434072.SAMN05216210_2516"/>
<dbReference type="SUPFAM" id="SSF52980">
    <property type="entry name" value="Restriction endonuclease-like"/>
    <property type="match status" value="1"/>
</dbReference>
<dbReference type="AlphaFoldDB" id="A0A1H2GSA3"/>
<dbReference type="NCBIfam" id="TIGR00252">
    <property type="entry name" value="YraN family protein"/>
    <property type="match status" value="1"/>
</dbReference>
<proteinExistence type="inferred from homology"/>
<evidence type="ECO:0000256" key="1">
    <source>
        <dbReference type="ARBA" id="ARBA00006738"/>
    </source>
</evidence>
<accession>A0A1H2GSA3</accession>
<protein>
    <recommendedName>
        <fullName evidence="2">UPF0102 protein SAMN05216210_2516</fullName>
    </recommendedName>
</protein>
<dbReference type="HAMAP" id="MF_00048">
    <property type="entry name" value="UPF0102"/>
    <property type="match status" value="1"/>
</dbReference>
<sequence>MKQPTQRQESGNLAERQAEKLLLRSGMRCLARNFRCKRGELDLVMRDRDTVVFVEVRNRRHSQWGSAAESVDWRKQQKLIAAAQFYILSHPHLADSPCRFDVVAADGDPADPANYHWIREAFICQ</sequence>